<keyword evidence="2" id="KW-1185">Reference proteome</keyword>
<sequence length="61" mass="6669">MVVISSIRCPASAFSPVSYNFSTALKNSLAFVVSGKPLNRCSGMDLFIVRRLSRLDFSHCA</sequence>
<name>A0A803R2D4_CANSA</name>
<dbReference type="EnsemblPlants" id="novel_model_4255_5bd9a17a">
    <property type="protein sequence ID" value="cds.novel_model_4255_5bd9a17a"/>
    <property type="gene ID" value="novel_gene_2231_5bd9a17a"/>
</dbReference>
<dbReference type="EMBL" id="UZAU01000409">
    <property type="status" value="NOT_ANNOTATED_CDS"/>
    <property type="molecule type" value="Genomic_DNA"/>
</dbReference>
<reference evidence="1" key="1">
    <citation type="submission" date="2018-11" db="EMBL/GenBank/DDBJ databases">
        <authorList>
            <person name="Grassa J C."/>
        </authorList>
    </citation>
    <scope>NUCLEOTIDE SEQUENCE [LARGE SCALE GENOMIC DNA]</scope>
</reference>
<protein>
    <submittedName>
        <fullName evidence="1">Uncharacterized protein</fullName>
    </submittedName>
</protein>
<accession>A0A803R2D4</accession>
<dbReference type="AlphaFoldDB" id="A0A803R2D4"/>
<proteinExistence type="predicted"/>
<dbReference type="Gramene" id="novel_model_4255_5bd9a17a">
    <property type="protein sequence ID" value="cds.novel_model_4255_5bd9a17a"/>
    <property type="gene ID" value="novel_gene_2231_5bd9a17a"/>
</dbReference>
<organism evidence="1 2">
    <name type="scientific">Cannabis sativa</name>
    <name type="common">Hemp</name>
    <name type="synonym">Marijuana</name>
    <dbReference type="NCBI Taxonomy" id="3483"/>
    <lineage>
        <taxon>Eukaryota</taxon>
        <taxon>Viridiplantae</taxon>
        <taxon>Streptophyta</taxon>
        <taxon>Embryophyta</taxon>
        <taxon>Tracheophyta</taxon>
        <taxon>Spermatophyta</taxon>
        <taxon>Magnoliopsida</taxon>
        <taxon>eudicotyledons</taxon>
        <taxon>Gunneridae</taxon>
        <taxon>Pentapetalae</taxon>
        <taxon>rosids</taxon>
        <taxon>fabids</taxon>
        <taxon>Rosales</taxon>
        <taxon>Cannabaceae</taxon>
        <taxon>Cannabis</taxon>
    </lineage>
</organism>
<dbReference type="Proteomes" id="UP000596661">
    <property type="component" value="Chromosome 5"/>
</dbReference>
<evidence type="ECO:0000313" key="1">
    <source>
        <dbReference type="EnsemblPlants" id="cds.novel_model_4255_5bd9a17a"/>
    </source>
</evidence>
<reference evidence="1" key="2">
    <citation type="submission" date="2021-03" db="UniProtKB">
        <authorList>
            <consortium name="EnsemblPlants"/>
        </authorList>
    </citation>
    <scope>IDENTIFICATION</scope>
</reference>
<evidence type="ECO:0000313" key="2">
    <source>
        <dbReference type="Proteomes" id="UP000596661"/>
    </source>
</evidence>